<evidence type="ECO:0000313" key="2">
    <source>
        <dbReference type="Proteomes" id="UP000649289"/>
    </source>
</evidence>
<dbReference type="Proteomes" id="UP000649289">
    <property type="component" value="Unassembled WGS sequence"/>
</dbReference>
<dbReference type="RefSeq" id="WP_191199501.1">
    <property type="nucleotide sequence ID" value="NZ_BAAAPA010000005.1"/>
</dbReference>
<organism evidence="1 2">
    <name type="scientific">Nocardioides hwasunensis</name>
    <dbReference type="NCBI Taxonomy" id="397258"/>
    <lineage>
        <taxon>Bacteria</taxon>
        <taxon>Bacillati</taxon>
        <taxon>Actinomycetota</taxon>
        <taxon>Actinomycetes</taxon>
        <taxon>Propionibacteriales</taxon>
        <taxon>Nocardioidaceae</taxon>
        <taxon>Nocardioides</taxon>
    </lineage>
</organism>
<protein>
    <submittedName>
        <fullName evidence="1">Uncharacterized protein</fullName>
    </submittedName>
</protein>
<comment type="caution">
    <text evidence="1">The sequence shown here is derived from an EMBL/GenBank/DDBJ whole genome shotgun (WGS) entry which is preliminary data.</text>
</comment>
<sequence>MRPALKLKPVLAGAAGVSDFLAGQSGPLGTTSYDRGYGLVDVVGAVAAPG</sequence>
<gene>
    <name evidence="1" type="ORF">IEZ25_11175</name>
</gene>
<dbReference type="EMBL" id="JACXYY010000004">
    <property type="protein sequence ID" value="MBD3915177.1"/>
    <property type="molecule type" value="Genomic_DNA"/>
</dbReference>
<reference evidence="1 2" key="1">
    <citation type="submission" date="2020-09" db="EMBL/GenBank/DDBJ databases">
        <title>novel species in genus Nocardioides.</title>
        <authorList>
            <person name="Zhang G."/>
        </authorList>
    </citation>
    <scope>NUCLEOTIDE SEQUENCE [LARGE SCALE GENOMIC DNA]</scope>
    <source>
        <strain evidence="1 2">19197</strain>
    </source>
</reference>
<evidence type="ECO:0000313" key="1">
    <source>
        <dbReference type="EMBL" id="MBD3915177.1"/>
    </source>
</evidence>
<proteinExistence type="predicted"/>
<accession>A0ABR8MGI1</accession>
<name>A0ABR8MGI1_9ACTN</name>
<keyword evidence="2" id="KW-1185">Reference proteome</keyword>